<keyword evidence="4 7" id="KW-0812">Transmembrane</keyword>
<keyword evidence="6 7" id="KW-0472">Membrane</keyword>
<feature type="transmembrane region" description="Helical" evidence="7">
    <location>
        <begin position="120"/>
        <end position="139"/>
    </location>
</feature>
<evidence type="ECO:0000313" key="9">
    <source>
        <dbReference type="EMBL" id="MDC7134962.1"/>
    </source>
</evidence>
<gene>
    <name evidence="9" type="ORF">PQG98_01190</name>
</gene>
<proteinExistence type="inferred from homology"/>
<evidence type="ECO:0000256" key="4">
    <source>
        <dbReference type="ARBA" id="ARBA00022692"/>
    </source>
</evidence>
<feature type="transmembrane region" description="Helical" evidence="7">
    <location>
        <begin position="151"/>
        <end position="170"/>
    </location>
</feature>
<evidence type="ECO:0000256" key="6">
    <source>
        <dbReference type="ARBA" id="ARBA00023136"/>
    </source>
</evidence>
<keyword evidence="3" id="KW-1003">Cell membrane</keyword>
<comment type="similarity">
    <text evidence="2">Belongs to the acyltransferase 3 family.</text>
</comment>
<dbReference type="EMBL" id="JAQPYS010000007">
    <property type="protein sequence ID" value="MDC7134962.1"/>
    <property type="molecule type" value="Genomic_DNA"/>
</dbReference>
<dbReference type="Proteomes" id="UP001215398">
    <property type="component" value="Unassembled WGS sequence"/>
</dbReference>
<feature type="transmembrane region" description="Helical" evidence="7">
    <location>
        <begin position="274"/>
        <end position="294"/>
    </location>
</feature>
<feature type="transmembrane region" description="Helical" evidence="7">
    <location>
        <begin position="39"/>
        <end position="61"/>
    </location>
</feature>
<feature type="domain" description="Acyltransferase 3" evidence="8">
    <location>
        <begin position="7"/>
        <end position="323"/>
    </location>
</feature>
<comment type="caution">
    <text evidence="9">The sequence shown here is derived from an EMBL/GenBank/DDBJ whole genome shotgun (WGS) entry which is preliminary data.</text>
</comment>
<dbReference type="Pfam" id="PF01757">
    <property type="entry name" value="Acyl_transf_3"/>
    <property type="match status" value="1"/>
</dbReference>
<evidence type="ECO:0000256" key="2">
    <source>
        <dbReference type="ARBA" id="ARBA00007400"/>
    </source>
</evidence>
<dbReference type="PANTHER" id="PTHR40074">
    <property type="entry name" value="O-ACETYLTRANSFERASE WECH"/>
    <property type="match status" value="1"/>
</dbReference>
<feature type="transmembrane region" description="Helical" evidence="7">
    <location>
        <begin position="300"/>
        <end position="325"/>
    </location>
</feature>
<sequence length="339" mass="38871">MVKQRTIYLDVVRVVACIMVIVMHAPISGVGAEEHGPFLVLNSYLTTPCVPLFFMVSGALLLPCKEGMSAILYLRRRLGKIIGPTVCFSLFYLANSSSSVDWMISLFSLPFSVQGHGVLWFMYTLAGLYLLVPILSSWVRKASKRELEFYLLLWLVTLLYPYISLFLGVNTSETGVLYYFTGYVGYFLLGYYLNTVVIKNSRWVCFLGIAMFPLPLLNKILGWDLDFYKVFWYLSAPVAIMATSWFIGIKYLCAQKRLSRVVVSVLEQTNNLSFGIYLIHIFVMRTLFWNWSMIQAIGNYYFQTLVVAVLTFVGSYVICYLIAYLPFSQYIIGYSIWKK</sequence>
<feature type="transmembrane region" description="Helical" evidence="7">
    <location>
        <begin position="7"/>
        <end position="27"/>
    </location>
</feature>
<reference evidence="9 10" key="1">
    <citation type="submission" date="2023-01" db="EMBL/GenBank/DDBJ databases">
        <title>Exploring GABA producing Bacteroides strains toward improving mental health.</title>
        <authorList>
            <person name="Yousuf B."/>
            <person name="Bouhlel N.E."/>
            <person name="Mottawea W."/>
            <person name="Hammami R."/>
        </authorList>
    </citation>
    <scope>NUCLEOTIDE SEQUENCE [LARGE SCALE GENOMIC DNA]</scope>
    <source>
        <strain evidence="9 10">UO.H1054</strain>
    </source>
</reference>
<name>A0ABT5H3F1_9BACE</name>
<evidence type="ECO:0000256" key="3">
    <source>
        <dbReference type="ARBA" id="ARBA00022475"/>
    </source>
</evidence>
<keyword evidence="10" id="KW-1185">Reference proteome</keyword>
<comment type="subcellular location">
    <subcellularLocation>
        <location evidence="1">Cell membrane</location>
        <topology evidence="1">Multi-pass membrane protein</topology>
    </subcellularLocation>
</comment>
<dbReference type="GO" id="GO:0016746">
    <property type="term" value="F:acyltransferase activity"/>
    <property type="evidence" value="ECO:0007669"/>
    <property type="project" value="UniProtKB-KW"/>
</dbReference>
<evidence type="ECO:0000313" key="10">
    <source>
        <dbReference type="Proteomes" id="UP001215398"/>
    </source>
</evidence>
<feature type="transmembrane region" description="Helical" evidence="7">
    <location>
        <begin position="230"/>
        <end position="253"/>
    </location>
</feature>
<keyword evidence="5 7" id="KW-1133">Transmembrane helix</keyword>
<organism evidence="9 10">
    <name type="scientific">Bacteroides zhangwenhongii</name>
    <dbReference type="NCBI Taxonomy" id="2650157"/>
    <lineage>
        <taxon>Bacteria</taxon>
        <taxon>Pseudomonadati</taxon>
        <taxon>Bacteroidota</taxon>
        <taxon>Bacteroidia</taxon>
        <taxon>Bacteroidales</taxon>
        <taxon>Bacteroidaceae</taxon>
        <taxon>Bacteroides</taxon>
    </lineage>
</organism>
<keyword evidence="9" id="KW-0012">Acyltransferase</keyword>
<evidence type="ECO:0000259" key="8">
    <source>
        <dbReference type="Pfam" id="PF01757"/>
    </source>
</evidence>
<feature type="transmembrane region" description="Helical" evidence="7">
    <location>
        <begin position="81"/>
        <end position="100"/>
    </location>
</feature>
<evidence type="ECO:0000256" key="1">
    <source>
        <dbReference type="ARBA" id="ARBA00004651"/>
    </source>
</evidence>
<dbReference type="InterPro" id="IPR002656">
    <property type="entry name" value="Acyl_transf_3_dom"/>
</dbReference>
<evidence type="ECO:0000256" key="7">
    <source>
        <dbReference type="SAM" id="Phobius"/>
    </source>
</evidence>
<feature type="transmembrane region" description="Helical" evidence="7">
    <location>
        <begin position="200"/>
        <end position="218"/>
    </location>
</feature>
<dbReference type="PANTHER" id="PTHR40074:SF2">
    <property type="entry name" value="O-ACETYLTRANSFERASE WECH"/>
    <property type="match status" value="1"/>
</dbReference>
<feature type="transmembrane region" description="Helical" evidence="7">
    <location>
        <begin position="176"/>
        <end position="193"/>
    </location>
</feature>
<keyword evidence="9" id="KW-0808">Transferase</keyword>
<dbReference type="RefSeq" id="WP_272719453.1">
    <property type="nucleotide sequence ID" value="NZ_JAQPYS010000007.1"/>
</dbReference>
<evidence type="ECO:0000256" key="5">
    <source>
        <dbReference type="ARBA" id="ARBA00022989"/>
    </source>
</evidence>
<protein>
    <submittedName>
        <fullName evidence="9">Acyltransferase</fullName>
    </submittedName>
</protein>
<accession>A0ABT5H3F1</accession>